<gene>
    <name evidence="2" type="ORF">HYC85_025908</name>
</gene>
<dbReference type="EMBL" id="JACBKZ010000013">
    <property type="protein sequence ID" value="KAF5934779.1"/>
    <property type="molecule type" value="Genomic_DNA"/>
</dbReference>
<keyword evidence="1" id="KW-0812">Transmembrane</keyword>
<name>A0A7J7G276_CAMSI</name>
<protein>
    <submittedName>
        <fullName evidence="2">Uncharacterized protein</fullName>
    </submittedName>
</protein>
<dbReference type="PANTHER" id="PTHR31153:SF1">
    <property type="entry name" value="CALMODULIN CALCIUM-DEPENDENT NAD KINASE"/>
    <property type="match status" value="1"/>
</dbReference>
<evidence type="ECO:0000256" key="1">
    <source>
        <dbReference type="SAM" id="Phobius"/>
    </source>
</evidence>
<comment type="caution">
    <text evidence="2">The sequence shown here is derived from an EMBL/GenBank/DDBJ whole genome shotgun (WGS) entry which is preliminary data.</text>
</comment>
<reference evidence="3" key="1">
    <citation type="journal article" date="2020" name="Nat. Commun.">
        <title>Genome assembly of wild tea tree DASZ reveals pedigree and selection history of tea varieties.</title>
        <authorList>
            <person name="Zhang W."/>
            <person name="Zhang Y."/>
            <person name="Qiu H."/>
            <person name="Guo Y."/>
            <person name="Wan H."/>
            <person name="Zhang X."/>
            <person name="Scossa F."/>
            <person name="Alseekh S."/>
            <person name="Zhang Q."/>
            <person name="Wang P."/>
            <person name="Xu L."/>
            <person name="Schmidt M.H."/>
            <person name="Jia X."/>
            <person name="Li D."/>
            <person name="Zhu A."/>
            <person name="Guo F."/>
            <person name="Chen W."/>
            <person name="Ni D."/>
            <person name="Usadel B."/>
            <person name="Fernie A.R."/>
            <person name="Wen W."/>
        </authorList>
    </citation>
    <scope>NUCLEOTIDE SEQUENCE [LARGE SCALE GENOMIC DNA]</scope>
    <source>
        <strain evidence="3">cv. G240</strain>
    </source>
</reference>
<feature type="transmembrane region" description="Helical" evidence="1">
    <location>
        <begin position="20"/>
        <end position="38"/>
    </location>
</feature>
<dbReference type="PANTHER" id="PTHR31153">
    <property type="entry name" value="CALMODULIN CALCIUM-DEPENDENT NAD KINASE"/>
    <property type="match status" value="1"/>
</dbReference>
<accession>A0A7J7G276</accession>
<keyword evidence="3" id="KW-1185">Reference proteome</keyword>
<sequence>MSLAVLPNLKDSPIMSVKIYSSPFFFSSSSFFIMFFHFTTTKMFYCFCFLDFGDGDGSSRQIGFEDGSECPQLCKLAYEYLRKSKECESTIYEYFADEPNVDELYVKLVEEFDRCILAYFAFHWSQASLMISQVYAYMCL</sequence>
<keyword evidence="1" id="KW-0472">Membrane</keyword>
<keyword evidence="1" id="KW-1133">Transmembrane helix</keyword>
<evidence type="ECO:0000313" key="3">
    <source>
        <dbReference type="Proteomes" id="UP000593564"/>
    </source>
</evidence>
<dbReference type="InterPro" id="IPR044802">
    <property type="entry name" value="NADKc-like"/>
</dbReference>
<organism evidence="2 3">
    <name type="scientific">Camellia sinensis</name>
    <name type="common">Tea plant</name>
    <name type="synonym">Thea sinensis</name>
    <dbReference type="NCBI Taxonomy" id="4442"/>
    <lineage>
        <taxon>Eukaryota</taxon>
        <taxon>Viridiplantae</taxon>
        <taxon>Streptophyta</taxon>
        <taxon>Embryophyta</taxon>
        <taxon>Tracheophyta</taxon>
        <taxon>Spermatophyta</taxon>
        <taxon>Magnoliopsida</taxon>
        <taxon>eudicotyledons</taxon>
        <taxon>Gunneridae</taxon>
        <taxon>Pentapetalae</taxon>
        <taxon>asterids</taxon>
        <taxon>Ericales</taxon>
        <taxon>Theaceae</taxon>
        <taxon>Camellia</taxon>
    </lineage>
</organism>
<dbReference type="Proteomes" id="UP000593564">
    <property type="component" value="Unassembled WGS sequence"/>
</dbReference>
<dbReference type="AlphaFoldDB" id="A0A7J7G276"/>
<evidence type="ECO:0000313" key="2">
    <source>
        <dbReference type="EMBL" id="KAF5934779.1"/>
    </source>
</evidence>
<proteinExistence type="predicted"/>
<reference evidence="2 3" key="2">
    <citation type="submission" date="2020-07" db="EMBL/GenBank/DDBJ databases">
        <title>Genome assembly of wild tea tree DASZ reveals pedigree and selection history of tea varieties.</title>
        <authorList>
            <person name="Zhang W."/>
        </authorList>
    </citation>
    <scope>NUCLEOTIDE SEQUENCE [LARGE SCALE GENOMIC DNA]</scope>
    <source>
        <strain evidence="3">cv. G240</strain>
        <tissue evidence="2">Leaf</tissue>
    </source>
</reference>